<dbReference type="EMBL" id="CP113264">
    <property type="protein sequence ID" value="WAE70761.1"/>
    <property type="molecule type" value="Genomic_DNA"/>
</dbReference>
<dbReference type="Pfam" id="PF22733">
    <property type="entry name" value="NNH1"/>
    <property type="match status" value="1"/>
</dbReference>
<dbReference type="PANTHER" id="PTHR46844">
    <property type="entry name" value="SLR5058 PROTEIN"/>
    <property type="match status" value="1"/>
</dbReference>
<keyword evidence="1" id="KW-0547">Nucleotide-binding</keyword>
<feature type="domain" description="NACHT" evidence="3">
    <location>
        <begin position="263"/>
        <end position="596"/>
    </location>
</feature>
<dbReference type="Proteomes" id="UP001156498">
    <property type="component" value="Chromosome"/>
</dbReference>
<evidence type="ECO:0000313" key="5">
    <source>
        <dbReference type="Proteomes" id="UP001156498"/>
    </source>
</evidence>
<dbReference type="InterPro" id="IPR027417">
    <property type="entry name" value="P-loop_NTPase"/>
</dbReference>
<name>A0ABY6YEU8_9ACTN</name>
<dbReference type="InterPro" id="IPR007111">
    <property type="entry name" value="NACHT_NTPase"/>
</dbReference>
<keyword evidence="5" id="KW-1185">Reference proteome</keyword>
<sequence>MYDAALKLGAAVVKAACGLWLGNPLAQSAATTVVDLVQAKVAGKRDQRRLERRFAEIEESIADRVVGQLEHEFHGLDDNEREAAVLAVADAFERAGLTDRTLFEQDLDPLHLERYVRERSPGATRDLGGPAVALYDRVLPEACAYALATASALPRFQAGAFTELLRRESLVLEHLEEVLDRLPGRAEGRTEDPGTAFTTAYLRKAAQRWDVLELFGADVGTRSYPLSLAYLSLRVSREPGHPQPGDRYETGDSSVEQVLAAHPRTFLRGPAGSGKTTLLRWVGVRASRGDFPEEMASWNGLVPFLVPLREYVGRDLPEPAEFVRHTGRHLADRVPPGWVTGLLAEGRAVVLVDGVDELPRGQRESARRWLRDLLTDFPSCRYVVTARPGAAGARWLDTEGFAGADLQPLGDGDVRAFVHHWHEAVRSGTADADERALLTRHEHELGRKVTGQRHLRAIASTPLLCALLCALYRDRRTVLPRDRMEVYEAALAMLLKDRDQQRGIEGVDLSRRELVLLLQELARWLVVNGSSDAPVETARRQVARSLASMHRVEQAPEEVYTHLVVRSGLLHTPTADRVSFLHRTFEEYLAAKALVEEDSFPLLVRNAHDDQWHEVVVMAAGHATPAQREELIRGLLDRSDRVRAHRDRLLIVAFACLETSPQLSRVLGEEIRERVRGILPPRTRAHVHALSLVGEFALPLLREIPPANARQAEKVIEAASAIGGPDTVPVIGRALDFGSERVFVAALRAWWENQTKELADVFLSQAGARRENYYIPVPADDIDLLVRHLPERARVCIQGRTGDGIGGIVRLPHTTSVELRGRDHHEWHGIDLAPLRELPALRSLGMDGVTSARSVAPLARTPLAGLSLSHPDRTRDLELLRDSESLTHLEFGLALPALPLSEIGPPGVTSFSCANMRLGDLSYLAGAPGTLTKVGVRDCSGFQSLDGLESQKESLTQFVYRAQENAQDLDLSDLVRFENLTHLRLDVRTATENQRWISKIPRLKFLSLNFRDSPAVAPSWVRDIPGLHTLSLPCPGSLDIRPLAGARGLTVRAFSRTRVIGADLLGEGSSLRWGFPDSSSPW</sequence>
<dbReference type="RefSeq" id="WP_267944564.1">
    <property type="nucleotide sequence ID" value="NZ_CP113264.1"/>
</dbReference>
<dbReference type="PANTHER" id="PTHR46844:SF1">
    <property type="entry name" value="SLR5058 PROTEIN"/>
    <property type="match status" value="1"/>
</dbReference>
<proteinExistence type="predicted"/>
<evidence type="ECO:0000256" key="1">
    <source>
        <dbReference type="ARBA" id="ARBA00022741"/>
    </source>
</evidence>
<reference evidence="4 5" key="1">
    <citation type="journal article" date="2013" name="Int. J. Syst. Evol. Microbiol.">
        <title>Description of Streptomonospora sediminis sp. nov. and Streptomonospora nanhaiensis sp. nov., and reclassification of Nocardiopsis arabia Hozzein &amp; Goodfellow 2008 as Streptomonospora arabica comb. nov. and emended description of the genus Streptomonospora.</title>
        <authorList>
            <person name="Zhang D.F."/>
            <person name="Pan H.Q."/>
            <person name="He J."/>
            <person name="Zhang X.M."/>
            <person name="Zhang Y.G."/>
            <person name="Klenk H.P."/>
            <person name="Hu J.C."/>
            <person name="Li W.J."/>
        </authorList>
    </citation>
    <scope>NUCLEOTIDE SEQUENCE [LARGE SCALE GENOMIC DNA]</scope>
    <source>
        <strain evidence="4 5">12A09</strain>
    </source>
</reference>
<evidence type="ECO:0000256" key="2">
    <source>
        <dbReference type="ARBA" id="ARBA00022840"/>
    </source>
</evidence>
<dbReference type="Gene3D" id="3.40.50.300">
    <property type="entry name" value="P-loop containing nucleotide triphosphate hydrolases"/>
    <property type="match status" value="1"/>
</dbReference>
<evidence type="ECO:0000259" key="3">
    <source>
        <dbReference type="PROSITE" id="PS50837"/>
    </source>
</evidence>
<dbReference type="PROSITE" id="PS50837">
    <property type="entry name" value="NACHT"/>
    <property type="match status" value="1"/>
</dbReference>
<protein>
    <submittedName>
        <fullName evidence="4">NACHT domain-containing protein</fullName>
    </submittedName>
</protein>
<dbReference type="InterPro" id="IPR054547">
    <property type="entry name" value="NNH1"/>
</dbReference>
<dbReference type="InterPro" id="IPR032675">
    <property type="entry name" value="LRR_dom_sf"/>
</dbReference>
<accession>A0ABY6YEU8</accession>
<dbReference type="SUPFAM" id="SSF52540">
    <property type="entry name" value="P-loop containing nucleoside triphosphate hydrolases"/>
    <property type="match status" value="1"/>
</dbReference>
<evidence type="ECO:0000313" key="4">
    <source>
        <dbReference type="EMBL" id="WAE70761.1"/>
    </source>
</evidence>
<keyword evidence="2" id="KW-0067">ATP-binding</keyword>
<gene>
    <name evidence="4" type="ORF">OUQ99_16070</name>
</gene>
<organism evidence="4 5">
    <name type="scientific">Streptomonospora nanhaiensis</name>
    <dbReference type="NCBI Taxonomy" id="1323731"/>
    <lineage>
        <taxon>Bacteria</taxon>
        <taxon>Bacillati</taxon>
        <taxon>Actinomycetota</taxon>
        <taxon>Actinomycetes</taxon>
        <taxon>Streptosporangiales</taxon>
        <taxon>Nocardiopsidaceae</taxon>
        <taxon>Streptomonospora</taxon>
    </lineage>
</organism>
<dbReference type="Gene3D" id="3.80.10.10">
    <property type="entry name" value="Ribonuclease Inhibitor"/>
    <property type="match status" value="1"/>
</dbReference>
<dbReference type="Pfam" id="PF05729">
    <property type="entry name" value="NACHT"/>
    <property type="match status" value="1"/>
</dbReference>